<comment type="caution">
    <text evidence="1">The sequence shown here is derived from an EMBL/GenBank/DDBJ whole genome shotgun (WGS) entry which is preliminary data.</text>
</comment>
<gene>
    <name evidence="1" type="ORF">CEXT_343051</name>
</gene>
<dbReference type="EMBL" id="BPLR01009425">
    <property type="protein sequence ID" value="GIY31794.1"/>
    <property type="molecule type" value="Genomic_DNA"/>
</dbReference>
<name>A0AAV4SFN1_CAEEX</name>
<sequence length="171" mass="19447">MPQRFSSYMFQTIMLDRNLELSAVAYVFSDILQLHTTPRRSTFFPQEALLLFDGARQWAPTVCDKHGVSVVNYVNVCCCLEFVSRSLPIPPSSMSLQTPLFLNGQVSSASRYQFSQHLLFTAPLRPPIRSVPGANSIQYANYSERIFGILGSKLCEMDRESILRIRYLLRG</sequence>
<dbReference type="AlphaFoldDB" id="A0AAV4SFN1"/>
<protein>
    <submittedName>
        <fullName evidence="1">Uncharacterized protein</fullName>
    </submittedName>
</protein>
<dbReference type="Proteomes" id="UP001054945">
    <property type="component" value="Unassembled WGS sequence"/>
</dbReference>
<keyword evidence="2" id="KW-1185">Reference proteome</keyword>
<evidence type="ECO:0000313" key="2">
    <source>
        <dbReference type="Proteomes" id="UP001054945"/>
    </source>
</evidence>
<organism evidence="1 2">
    <name type="scientific">Caerostris extrusa</name>
    <name type="common">Bark spider</name>
    <name type="synonym">Caerostris bankana</name>
    <dbReference type="NCBI Taxonomy" id="172846"/>
    <lineage>
        <taxon>Eukaryota</taxon>
        <taxon>Metazoa</taxon>
        <taxon>Ecdysozoa</taxon>
        <taxon>Arthropoda</taxon>
        <taxon>Chelicerata</taxon>
        <taxon>Arachnida</taxon>
        <taxon>Araneae</taxon>
        <taxon>Araneomorphae</taxon>
        <taxon>Entelegynae</taxon>
        <taxon>Araneoidea</taxon>
        <taxon>Araneidae</taxon>
        <taxon>Caerostris</taxon>
    </lineage>
</organism>
<proteinExistence type="predicted"/>
<accession>A0AAV4SFN1</accession>
<evidence type="ECO:0000313" key="1">
    <source>
        <dbReference type="EMBL" id="GIY31794.1"/>
    </source>
</evidence>
<reference evidence="1 2" key="1">
    <citation type="submission" date="2021-06" db="EMBL/GenBank/DDBJ databases">
        <title>Caerostris extrusa draft genome.</title>
        <authorList>
            <person name="Kono N."/>
            <person name="Arakawa K."/>
        </authorList>
    </citation>
    <scope>NUCLEOTIDE SEQUENCE [LARGE SCALE GENOMIC DNA]</scope>
</reference>